<evidence type="ECO:0000313" key="2">
    <source>
        <dbReference type="Proteomes" id="UP000199577"/>
    </source>
</evidence>
<dbReference type="AlphaFoldDB" id="A0A1I1H786"/>
<evidence type="ECO:0000313" key="1">
    <source>
        <dbReference type="EMBL" id="SFC19575.1"/>
    </source>
</evidence>
<keyword evidence="2" id="KW-1185">Reference proteome</keyword>
<gene>
    <name evidence="1" type="ORF">SAMN05421747_10631</name>
</gene>
<dbReference type="EMBL" id="FOLL01000006">
    <property type="protein sequence ID" value="SFC19575.1"/>
    <property type="molecule type" value="Genomic_DNA"/>
</dbReference>
<dbReference type="InterPro" id="IPR017853">
    <property type="entry name" value="GH"/>
</dbReference>
<dbReference type="STRING" id="623281.SAMN05421747_10631"/>
<evidence type="ECO:0008006" key="3">
    <source>
        <dbReference type="Google" id="ProtNLM"/>
    </source>
</evidence>
<accession>A0A1I1H786</accession>
<dbReference type="OrthoDB" id="2495488at2"/>
<name>A0A1I1H786_9SPHI</name>
<dbReference type="Proteomes" id="UP000199577">
    <property type="component" value="Unassembled WGS sequence"/>
</dbReference>
<dbReference type="RefSeq" id="WP_090973111.1">
    <property type="nucleotide sequence ID" value="NZ_FOLL01000006.1"/>
</dbReference>
<protein>
    <recommendedName>
        <fullName evidence="3">Sugar phosphate isomerase/epimerase</fullName>
    </recommendedName>
</protein>
<reference evidence="1 2" key="1">
    <citation type="submission" date="2016-10" db="EMBL/GenBank/DDBJ databases">
        <authorList>
            <person name="de Groot N.N."/>
        </authorList>
    </citation>
    <scope>NUCLEOTIDE SEQUENCE [LARGE SCALE GENOMIC DNA]</scope>
    <source>
        <strain evidence="1 2">DSM 22900</strain>
    </source>
</reference>
<sequence length="241" mass="27797">MAGTPCEGYPEVTDYWLRQVKNAMEMGFDGVDFRLQNHSSMVTDYVEYGYNEPIVARYRDKYGVDILQEEADPLKIMQVRGAFYADFLEQAASLIHSYGKKVQVHLRHANEAPTLNDEFNELGFWAMPKVQVDWKRVVDLADEITLKHYYHNAYDTAMAAQIKRYANAKNKRVWVHAYIQQAGELNEGFLDAVEQDSAVQGILLYEFSNAIFQPRRKSDVSLNTVRYHLEKLGFSPPGDIR</sequence>
<proteinExistence type="predicted"/>
<organism evidence="1 2">
    <name type="scientific">Parapedobacter composti</name>
    <dbReference type="NCBI Taxonomy" id="623281"/>
    <lineage>
        <taxon>Bacteria</taxon>
        <taxon>Pseudomonadati</taxon>
        <taxon>Bacteroidota</taxon>
        <taxon>Sphingobacteriia</taxon>
        <taxon>Sphingobacteriales</taxon>
        <taxon>Sphingobacteriaceae</taxon>
        <taxon>Parapedobacter</taxon>
    </lineage>
</organism>
<dbReference type="SUPFAM" id="SSF51445">
    <property type="entry name" value="(Trans)glycosidases"/>
    <property type="match status" value="1"/>
</dbReference>